<evidence type="ECO:0000256" key="3">
    <source>
        <dbReference type="PROSITE-ProRule" id="PRU00221"/>
    </source>
</evidence>
<dbReference type="CDD" id="cd00200">
    <property type="entry name" value="WD40"/>
    <property type="match status" value="1"/>
</dbReference>
<keyword evidence="1 3" id="KW-0853">WD repeat</keyword>
<dbReference type="PANTHER" id="PTHR19879:SF9">
    <property type="entry name" value="TRANSCRIPTION INITIATION FACTOR TFIID SUBUNIT 5"/>
    <property type="match status" value="1"/>
</dbReference>
<keyword evidence="2" id="KW-0677">Repeat</keyword>
<reference evidence="5" key="1">
    <citation type="submission" date="2025-08" db="UniProtKB">
        <authorList>
            <consortium name="RefSeq"/>
        </authorList>
    </citation>
    <scope>IDENTIFICATION</scope>
</reference>
<keyword evidence="4" id="KW-1185">Reference proteome</keyword>
<dbReference type="PRINTS" id="PR00320">
    <property type="entry name" value="GPROTEINBRPT"/>
</dbReference>
<dbReference type="Proteomes" id="UP000694845">
    <property type="component" value="Unplaced"/>
</dbReference>
<dbReference type="PROSITE" id="PS50082">
    <property type="entry name" value="WD_REPEATS_2"/>
    <property type="match status" value="4"/>
</dbReference>
<dbReference type="GeneID" id="110975740"/>
<evidence type="ECO:0000313" key="5">
    <source>
        <dbReference type="RefSeq" id="XP_022084184.1"/>
    </source>
</evidence>
<feature type="repeat" description="WD" evidence="3">
    <location>
        <begin position="9"/>
        <end position="43"/>
    </location>
</feature>
<sequence length="288" mass="31406">MDFSEIGAIKSVAVSSDSKFIASASYDSTVIVWRTANASVVYRLTGHSRSVETVAFSHDSRLLCSGSWDNTALVWNLKTGTAKNVLTGHKNVVQCCAFSLNDMFLVSSTKYKKCYAQHEYSVPVEYTSTIATGSWDHTVRLWLMIRDPRVEQCRILNGHTGNVYAVAFSSLGMLASGSWDKTIRLWRPRDGSLLFILDDHSGWVRALAFSPDGTILASASDDESVKIWDTLSGECAKTLQGNMEQLQTCIFSTEGALLASGAATMPNLTFKTSAADNKAPCATNLSLE</sequence>
<dbReference type="PROSITE" id="PS00678">
    <property type="entry name" value="WD_REPEATS_1"/>
    <property type="match status" value="1"/>
</dbReference>
<dbReference type="InterPro" id="IPR001680">
    <property type="entry name" value="WD40_rpt"/>
</dbReference>
<dbReference type="SMART" id="SM00320">
    <property type="entry name" value="WD40"/>
    <property type="match status" value="5"/>
</dbReference>
<dbReference type="PANTHER" id="PTHR19879">
    <property type="entry name" value="TRANSCRIPTION INITIATION FACTOR TFIID"/>
    <property type="match status" value="1"/>
</dbReference>
<organism evidence="4 5">
    <name type="scientific">Acanthaster planci</name>
    <name type="common">Crown-of-thorns starfish</name>
    <dbReference type="NCBI Taxonomy" id="133434"/>
    <lineage>
        <taxon>Eukaryota</taxon>
        <taxon>Metazoa</taxon>
        <taxon>Echinodermata</taxon>
        <taxon>Eleutherozoa</taxon>
        <taxon>Asterozoa</taxon>
        <taxon>Asteroidea</taxon>
        <taxon>Valvatacea</taxon>
        <taxon>Valvatida</taxon>
        <taxon>Acanthasteridae</taxon>
        <taxon>Acanthaster</taxon>
    </lineage>
</organism>
<feature type="repeat" description="WD" evidence="3">
    <location>
        <begin position="156"/>
        <end position="196"/>
    </location>
</feature>
<dbReference type="Pfam" id="PF00400">
    <property type="entry name" value="WD40"/>
    <property type="match status" value="6"/>
</dbReference>
<feature type="repeat" description="WD" evidence="3">
    <location>
        <begin position="44"/>
        <end position="85"/>
    </location>
</feature>
<dbReference type="OrthoDB" id="674604at2759"/>
<evidence type="ECO:0000256" key="1">
    <source>
        <dbReference type="ARBA" id="ARBA00022574"/>
    </source>
</evidence>
<protein>
    <submittedName>
        <fullName evidence="5">WD repeat-containing protein 38-like isoform X4</fullName>
    </submittedName>
</protein>
<dbReference type="RefSeq" id="XP_022084184.1">
    <property type="nucleotide sequence ID" value="XM_022228492.1"/>
</dbReference>
<dbReference type="InterPro" id="IPR036322">
    <property type="entry name" value="WD40_repeat_dom_sf"/>
</dbReference>
<accession>A0A8B7XTK6</accession>
<dbReference type="CTD" id="401551"/>
<name>A0A8B7XTK6_ACAPL</name>
<evidence type="ECO:0000256" key="2">
    <source>
        <dbReference type="ARBA" id="ARBA00022737"/>
    </source>
</evidence>
<proteinExistence type="predicted"/>
<dbReference type="InterPro" id="IPR019775">
    <property type="entry name" value="WD40_repeat_CS"/>
</dbReference>
<evidence type="ECO:0000313" key="4">
    <source>
        <dbReference type="Proteomes" id="UP000694845"/>
    </source>
</evidence>
<dbReference type="SUPFAM" id="SSF50978">
    <property type="entry name" value="WD40 repeat-like"/>
    <property type="match status" value="1"/>
</dbReference>
<dbReference type="Gene3D" id="2.130.10.10">
    <property type="entry name" value="YVTN repeat-like/Quinoprotein amine dehydrogenase"/>
    <property type="match status" value="2"/>
</dbReference>
<dbReference type="InterPro" id="IPR020472">
    <property type="entry name" value="WD40_PAC1"/>
</dbReference>
<dbReference type="InterPro" id="IPR015943">
    <property type="entry name" value="WD40/YVTN_repeat-like_dom_sf"/>
</dbReference>
<gene>
    <name evidence="5" type="primary">LOC110975740</name>
</gene>
<dbReference type="AlphaFoldDB" id="A0A8B7XTK6"/>
<feature type="repeat" description="WD" evidence="3">
    <location>
        <begin position="197"/>
        <end position="238"/>
    </location>
</feature>
<dbReference type="PROSITE" id="PS50294">
    <property type="entry name" value="WD_REPEATS_REGION"/>
    <property type="match status" value="3"/>
</dbReference>